<feature type="transmembrane region" description="Helical" evidence="1">
    <location>
        <begin position="12"/>
        <end position="31"/>
    </location>
</feature>
<keyword evidence="1" id="KW-0812">Transmembrane</keyword>
<protein>
    <submittedName>
        <fullName evidence="2">Uncharacterized protein</fullName>
    </submittedName>
</protein>
<evidence type="ECO:0000256" key="1">
    <source>
        <dbReference type="SAM" id="Phobius"/>
    </source>
</evidence>
<sequence length="50" mass="5923">MDHWLGFIIRNIFIVLTVLVSFSIVTIIIFLQHTICQVACDVWLNMKFRN</sequence>
<proteinExistence type="predicted"/>
<evidence type="ECO:0000313" key="2">
    <source>
        <dbReference type="EMBL" id="JAE36296.1"/>
    </source>
</evidence>
<organism evidence="2">
    <name type="scientific">Arundo donax</name>
    <name type="common">Giant reed</name>
    <name type="synonym">Donax arundinaceus</name>
    <dbReference type="NCBI Taxonomy" id="35708"/>
    <lineage>
        <taxon>Eukaryota</taxon>
        <taxon>Viridiplantae</taxon>
        <taxon>Streptophyta</taxon>
        <taxon>Embryophyta</taxon>
        <taxon>Tracheophyta</taxon>
        <taxon>Spermatophyta</taxon>
        <taxon>Magnoliopsida</taxon>
        <taxon>Liliopsida</taxon>
        <taxon>Poales</taxon>
        <taxon>Poaceae</taxon>
        <taxon>PACMAD clade</taxon>
        <taxon>Arundinoideae</taxon>
        <taxon>Arundineae</taxon>
        <taxon>Arundo</taxon>
    </lineage>
</organism>
<name>A0A0A9HN24_ARUDO</name>
<dbReference type="EMBL" id="GBRH01161600">
    <property type="protein sequence ID" value="JAE36296.1"/>
    <property type="molecule type" value="Transcribed_RNA"/>
</dbReference>
<keyword evidence="1" id="KW-0472">Membrane</keyword>
<dbReference type="AlphaFoldDB" id="A0A0A9HN24"/>
<keyword evidence="1" id="KW-1133">Transmembrane helix</keyword>
<reference evidence="2" key="1">
    <citation type="submission" date="2014-09" db="EMBL/GenBank/DDBJ databases">
        <authorList>
            <person name="Magalhaes I.L.F."/>
            <person name="Oliveira U."/>
            <person name="Santos F.R."/>
            <person name="Vidigal T.H.D.A."/>
            <person name="Brescovit A.D."/>
            <person name="Santos A.J."/>
        </authorList>
    </citation>
    <scope>NUCLEOTIDE SEQUENCE</scope>
    <source>
        <tissue evidence="2">Shoot tissue taken approximately 20 cm above the soil surface</tissue>
    </source>
</reference>
<reference evidence="2" key="2">
    <citation type="journal article" date="2015" name="Data Brief">
        <title>Shoot transcriptome of the giant reed, Arundo donax.</title>
        <authorList>
            <person name="Barrero R.A."/>
            <person name="Guerrero F.D."/>
            <person name="Moolhuijzen P."/>
            <person name="Goolsby J.A."/>
            <person name="Tidwell J."/>
            <person name="Bellgard S.E."/>
            <person name="Bellgard M.I."/>
        </authorList>
    </citation>
    <scope>NUCLEOTIDE SEQUENCE</scope>
    <source>
        <tissue evidence="2">Shoot tissue taken approximately 20 cm above the soil surface</tissue>
    </source>
</reference>
<accession>A0A0A9HN24</accession>